<reference evidence="1" key="2">
    <citation type="submission" date="2015-06" db="UniProtKB">
        <authorList>
            <consortium name="EnsemblPlants"/>
        </authorList>
    </citation>
    <scope>IDENTIFICATION</scope>
    <source>
        <strain evidence="1">DM1-3 516 R44</strain>
    </source>
</reference>
<dbReference type="PaxDb" id="4113-PGSC0003DMT400087379"/>
<dbReference type="AlphaFoldDB" id="M1DDQ6"/>
<dbReference type="Proteomes" id="UP000011115">
    <property type="component" value="Unassembled WGS sequence"/>
</dbReference>
<dbReference type="EnsemblPlants" id="PGSC0003DMT400087379">
    <property type="protein sequence ID" value="PGSC0003DMT400087379"/>
    <property type="gene ID" value="PGSC0003DMG400036950"/>
</dbReference>
<protein>
    <submittedName>
        <fullName evidence="1">Uncharacterized protein</fullName>
    </submittedName>
</protein>
<evidence type="ECO:0000313" key="2">
    <source>
        <dbReference type="Proteomes" id="UP000011115"/>
    </source>
</evidence>
<organism evidence="1 2">
    <name type="scientific">Solanum tuberosum</name>
    <name type="common">Potato</name>
    <dbReference type="NCBI Taxonomy" id="4113"/>
    <lineage>
        <taxon>Eukaryota</taxon>
        <taxon>Viridiplantae</taxon>
        <taxon>Streptophyta</taxon>
        <taxon>Embryophyta</taxon>
        <taxon>Tracheophyta</taxon>
        <taxon>Spermatophyta</taxon>
        <taxon>Magnoliopsida</taxon>
        <taxon>eudicotyledons</taxon>
        <taxon>Gunneridae</taxon>
        <taxon>Pentapetalae</taxon>
        <taxon>asterids</taxon>
        <taxon>lamiids</taxon>
        <taxon>Solanales</taxon>
        <taxon>Solanaceae</taxon>
        <taxon>Solanoideae</taxon>
        <taxon>Solaneae</taxon>
        <taxon>Solanum</taxon>
    </lineage>
</organism>
<sequence length="149" mass="16048">MDGPTVSPGQAWFGFKDFLATYGFPSHGPWTHRQSVGPGLVTALGSFLGAHPRSHLQQVDPATSRDTLSMAEGNGSNSVATSQEVERDFKLTSLLVKLSELKKQFGVSPTYSATSIQTIVLTPKKLMILSKIAGQVTTQRIAEWIGVCD</sequence>
<keyword evidence="2" id="KW-1185">Reference proteome</keyword>
<dbReference type="InParanoid" id="M1DDQ6"/>
<dbReference type="Gramene" id="PGSC0003DMT400087379">
    <property type="protein sequence ID" value="PGSC0003DMT400087379"/>
    <property type="gene ID" value="PGSC0003DMG400036950"/>
</dbReference>
<reference evidence="2" key="1">
    <citation type="journal article" date="2011" name="Nature">
        <title>Genome sequence and analysis of the tuber crop potato.</title>
        <authorList>
            <consortium name="The Potato Genome Sequencing Consortium"/>
        </authorList>
    </citation>
    <scope>NUCLEOTIDE SEQUENCE [LARGE SCALE GENOMIC DNA]</scope>
    <source>
        <strain evidence="2">cv. DM1-3 516 R44</strain>
    </source>
</reference>
<evidence type="ECO:0000313" key="1">
    <source>
        <dbReference type="EnsemblPlants" id="PGSC0003DMT400087379"/>
    </source>
</evidence>
<proteinExistence type="predicted"/>
<dbReference type="HOGENOM" id="CLU_1752950_0_0_1"/>
<accession>M1DDQ6</accession>
<name>M1DDQ6_SOLTU</name>